<organism evidence="1 2">
    <name type="scientific">Angomonas deanei</name>
    <dbReference type="NCBI Taxonomy" id="59799"/>
    <lineage>
        <taxon>Eukaryota</taxon>
        <taxon>Discoba</taxon>
        <taxon>Euglenozoa</taxon>
        <taxon>Kinetoplastea</taxon>
        <taxon>Metakinetoplastina</taxon>
        <taxon>Trypanosomatida</taxon>
        <taxon>Trypanosomatidae</taxon>
        <taxon>Strigomonadinae</taxon>
        <taxon>Angomonas</taxon>
    </lineage>
</organism>
<dbReference type="Proteomes" id="UP000515908">
    <property type="component" value="Chromosome 23"/>
</dbReference>
<gene>
    <name evidence="1" type="ORF">ADEAN_000955700</name>
</gene>
<name>A0A7G2CQB6_9TRYP</name>
<proteinExistence type="predicted"/>
<evidence type="ECO:0000313" key="1">
    <source>
        <dbReference type="EMBL" id="CAD2222018.1"/>
    </source>
</evidence>
<dbReference type="AlphaFoldDB" id="A0A7G2CQB6"/>
<dbReference type="VEuPathDB" id="TriTrypDB:ADEAN_000955700"/>
<sequence length="398" mass="43180">MCHSLTKEEEQALCNLSDEESVYAAAGFLVCFVSSQYNEAKGLNPNEAKEMVAKGIRAFLCCEDNDLEMVFSGFPRDPLQLGLFTRSKTQWQRDRQTVEISVSAAQQVMAASGYGSQGLSMTTITDNPFGVFSAAVFSLFLSGYSTNCFKREDGKTIVLSSDAKLSTFLNSVSATKVKCAYTNLLKHKSVREVLFAPHQKAESGSLASYWSALAQSLGGEDNGQALVLVNGRKAPCVDIIAKSGDILFLIHCEGDTAATKMNVSAALEKMGFSSSDNPEVDAFVQSLDMSGPNLVQQVEHFASKRSQRKRKRSTTASGTVAGSLPLLRGKLLTRLLMKELGCSIAVPVLMFTEPHCADKKREWVKQVEKLSFQSFGWSDPPALLFVGGGVKRSADISV</sequence>
<accession>A0A7G2CQB6</accession>
<protein>
    <submittedName>
        <fullName evidence="1">Uncharacterized protein</fullName>
    </submittedName>
</protein>
<evidence type="ECO:0000313" key="2">
    <source>
        <dbReference type="Proteomes" id="UP000515908"/>
    </source>
</evidence>
<reference evidence="1 2" key="1">
    <citation type="submission" date="2020-08" db="EMBL/GenBank/DDBJ databases">
        <authorList>
            <person name="Newling K."/>
            <person name="Davey J."/>
            <person name="Forrester S."/>
        </authorList>
    </citation>
    <scope>NUCLEOTIDE SEQUENCE [LARGE SCALE GENOMIC DNA]</scope>
    <source>
        <strain evidence="2">Crithidia deanei Carvalho (ATCC PRA-265)</strain>
    </source>
</reference>
<dbReference type="EMBL" id="LR877167">
    <property type="protein sequence ID" value="CAD2222018.1"/>
    <property type="molecule type" value="Genomic_DNA"/>
</dbReference>
<keyword evidence="2" id="KW-1185">Reference proteome</keyword>